<accession>A0A9P1KJF1</accession>
<dbReference type="EMBL" id="FO818640">
    <property type="protein sequence ID" value="CDM96720.1"/>
    <property type="molecule type" value="Genomic_DNA"/>
</dbReference>
<name>A0A9P1KJF1_9CYAN</name>
<protein>
    <recommendedName>
        <fullName evidence="3">DUF4278 domain-containing protein</fullName>
    </recommendedName>
</protein>
<dbReference type="Pfam" id="PF14105">
    <property type="entry name" value="DUF4278"/>
    <property type="match status" value="1"/>
</dbReference>
<keyword evidence="2" id="KW-1185">Reference proteome</keyword>
<organism evidence="1 2">
    <name type="scientific">Limnospira indica PCC 8005</name>
    <dbReference type="NCBI Taxonomy" id="376219"/>
    <lineage>
        <taxon>Bacteria</taxon>
        <taxon>Bacillati</taxon>
        <taxon>Cyanobacteriota</taxon>
        <taxon>Cyanophyceae</taxon>
        <taxon>Oscillatoriophycideae</taxon>
        <taxon>Oscillatoriales</taxon>
        <taxon>Sirenicapillariaceae</taxon>
        <taxon>Limnospira</taxon>
    </lineage>
</organism>
<proteinExistence type="predicted"/>
<evidence type="ECO:0000313" key="2">
    <source>
        <dbReference type="Proteomes" id="UP000032946"/>
    </source>
</evidence>
<sequence>MNTIQNNQVDFKNYPFGETDMKLAYRGVNYNHEFQPMDVVESEVCGKYRGQDCHFHYPRHIPVPQPHGNLKYRAVSYSVGEPRDQNTMMVAVATSDAKPEPPPATSGDTCAIAPEELAKVHSANLCRLLERRQKAARERGDQRLLSLLEAEAQHIAC</sequence>
<reference evidence="1 2" key="1">
    <citation type="submission" date="2014-02" db="EMBL/GenBank/DDBJ databases">
        <authorList>
            <person name="Genoscope - CEA"/>
        </authorList>
    </citation>
    <scope>NUCLEOTIDE SEQUENCE [LARGE SCALE GENOMIC DNA]</scope>
    <source>
        <strain evidence="1 2">PCC 8005</strain>
    </source>
</reference>
<dbReference type="AlphaFoldDB" id="A0A9P1KJF1"/>
<gene>
    <name evidence="1" type="ORF">ARTHRO_41129</name>
</gene>
<evidence type="ECO:0000313" key="1">
    <source>
        <dbReference type="EMBL" id="CDM96720.1"/>
    </source>
</evidence>
<evidence type="ECO:0008006" key="3">
    <source>
        <dbReference type="Google" id="ProtNLM"/>
    </source>
</evidence>
<dbReference type="Proteomes" id="UP000032946">
    <property type="component" value="Chromosome"/>
</dbReference>
<dbReference type="InterPro" id="IPR025458">
    <property type="entry name" value="DUF4278"/>
</dbReference>